<dbReference type="Proteomes" id="UP001281614">
    <property type="component" value="Unassembled WGS sequence"/>
</dbReference>
<dbReference type="EMBL" id="VYYT01000806">
    <property type="protein sequence ID" value="KAK2729297.1"/>
    <property type="molecule type" value="Genomic_DNA"/>
</dbReference>
<dbReference type="AlphaFoldDB" id="A0AAD9XXU3"/>
<protein>
    <submittedName>
        <fullName evidence="2">Uncharacterized protein</fullName>
    </submittedName>
</protein>
<organism evidence="2 3">
    <name type="scientific">Colletotrichum kahawae</name>
    <name type="common">Coffee berry disease fungus</name>
    <dbReference type="NCBI Taxonomy" id="34407"/>
    <lineage>
        <taxon>Eukaryota</taxon>
        <taxon>Fungi</taxon>
        <taxon>Dikarya</taxon>
        <taxon>Ascomycota</taxon>
        <taxon>Pezizomycotina</taxon>
        <taxon>Sordariomycetes</taxon>
        <taxon>Hypocreomycetidae</taxon>
        <taxon>Glomerellales</taxon>
        <taxon>Glomerellaceae</taxon>
        <taxon>Colletotrichum</taxon>
        <taxon>Colletotrichum gloeosporioides species complex</taxon>
    </lineage>
</organism>
<gene>
    <name evidence="2" type="ORF">CKAH01_19162</name>
</gene>
<accession>A0AAD9XXU3</accession>
<evidence type="ECO:0000313" key="3">
    <source>
        <dbReference type="Proteomes" id="UP001281614"/>
    </source>
</evidence>
<name>A0AAD9XXU3_COLKA</name>
<sequence length="25" mass="2560">MSTDRATPTPLTSSVPTPSIANTTI</sequence>
<comment type="caution">
    <text evidence="2">The sequence shown here is derived from an EMBL/GenBank/DDBJ whole genome shotgun (WGS) entry which is preliminary data.</text>
</comment>
<reference evidence="2" key="1">
    <citation type="submission" date="2023-02" db="EMBL/GenBank/DDBJ databases">
        <title>Colletotrichum kahawae CIFC_Que2 genome sequencing and assembly.</title>
        <authorList>
            <person name="Baroncelli R."/>
        </authorList>
    </citation>
    <scope>NUCLEOTIDE SEQUENCE</scope>
    <source>
        <strain evidence="2">CIFC_Que2</strain>
    </source>
</reference>
<evidence type="ECO:0000313" key="2">
    <source>
        <dbReference type="EMBL" id="KAK2729297.1"/>
    </source>
</evidence>
<keyword evidence="3" id="KW-1185">Reference proteome</keyword>
<proteinExistence type="predicted"/>
<feature type="compositionally biased region" description="Low complexity" evidence="1">
    <location>
        <begin position="7"/>
        <end position="19"/>
    </location>
</feature>
<evidence type="ECO:0000256" key="1">
    <source>
        <dbReference type="SAM" id="MobiDB-lite"/>
    </source>
</evidence>
<feature type="region of interest" description="Disordered" evidence="1">
    <location>
        <begin position="1"/>
        <end position="25"/>
    </location>
</feature>